<dbReference type="Proteomes" id="UP001318860">
    <property type="component" value="Unassembled WGS sequence"/>
</dbReference>
<keyword evidence="8" id="KW-1185">Reference proteome</keyword>
<evidence type="ECO:0000259" key="6">
    <source>
        <dbReference type="SMART" id="SM00415"/>
    </source>
</evidence>
<dbReference type="SUPFAM" id="SSF46785">
    <property type="entry name" value="Winged helix' DNA-binding domain"/>
    <property type="match status" value="1"/>
</dbReference>
<organism evidence="7 8">
    <name type="scientific">Rehmannia glutinosa</name>
    <name type="common">Chinese foxglove</name>
    <dbReference type="NCBI Taxonomy" id="99300"/>
    <lineage>
        <taxon>Eukaryota</taxon>
        <taxon>Viridiplantae</taxon>
        <taxon>Streptophyta</taxon>
        <taxon>Embryophyta</taxon>
        <taxon>Tracheophyta</taxon>
        <taxon>Spermatophyta</taxon>
        <taxon>Magnoliopsida</taxon>
        <taxon>eudicotyledons</taxon>
        <taxon>Gunneridae</taxon>
        <taxon>Pentapetalae</taxon>
        <taxon>asterids</taxon>
        <taxon>lamiids</taxon>
        <taxon>Lamiales</taxon>
        <taxon>Orobanchaceae</taxon>
        <taxon>Rehmannieae</taxon>
        <taxon>Rehmannia</taxon>
    </lineage>
</organism>
<comment type="subcellular location">
    <subcellularLocation>
        <location evidence="1">Nucleus</location>
    </subcellularLocation>
</comment>
<gene>
    <name evidence="7" type="ORF">DH2020_044559</name>
</gene>
<evidence type="ECO:0000256" key="3">
    <source>
        <dbReference type="ARBA" id="ARBA00023125"/>
    </source>
</evidence>
<dbReference type="PANTHER" id="PTHR10015">
    <property type="entry name" value="HEAT SHOCK TRANSCRIPTION FACTOR"/>
    <property type="match status" value="1"/>
</dbReference>
<dbReference type="Gene3D" id="1.10.10.10">
    <property type="entry name" value="Winged helix-like DNA-binding domain superfamily/Winged helix DNA-binding domain"/>
    <property type="match status" value="1"/>
</dbReference>
<feature type="domain" description="HSF-type DNA-binding" evidence="6">
    <location>
        <begin position="70"/>
        <end position="143"/>
    </location>
</feature>
<evidence type="ECO:0000256" key="2">
    <source>
        <dbReference type="ARBA" id="ARBA00023016"/>
    </source>
</evidence>
<dbReference type="InterPro" id="IPR036388">
    <property type="entry name" value="WH-like_DNA-bd_sf"/>
</dbReference>
<evidence type="ECO:0000313" key="8">
    <source>
        <dbReference type="Proteomes" id="UP001318860"/>
    </source>
</evidence>
<keyword evidence="3" id="KW-0238">DNA-binding</keyword>
<dbReference type="EMBL" id="JABTTQ020002854">
    <property type="protein sequence ID" value="KAK6121691.1"/>
    <property type="molecule type" value="Genomic_DNA"/>
</dbReference>
<dbReference type="Pfam" id="PF00447">
    <property type="entry name" value="HSF_DNA-bind"/>
    <property type="match status" value="1"/>
</dbReference>
<keyword evidence="2" id="KW-0346">Stress response</keyword>
<comment type="similarity">
    <text evidence="5">Belongs to the HSF family.</text>
</comment>
<evidence type="ECO:0000256" key="4">
    <source>
        <dbReference type="ARBA" id="ARBA00023242"/>
    </source>
</evidence>
<evidence type="ECO:0000256" key="5">
    <source>
        <dbReference type="RuleBase" id="RU004020"/>
    </source>
</evidence>
<protein>
    <recommendedName>
        <fullName evidence="6">HSF-type DNA-binding domain-containing protein</fullName>
    </recommendedName>
</protein>
<accession>A0ABR0UI66</accession>
<reference evidence="7 8" key="1">
    <citation type="journal article" date="2021" name="Comput. Struct. Biotechnol. J.">
        <title>De novo genome assembly of the potent medicinal plant Rehmannia glutinosa using nanopore technology.</title>
        <authorList>
            <person name="Ma L."/>
            <person name="Dong C."/>
            <person name="Song C."/>
            <person name="Wang X."/>
            <person name="Zheng X."/>
            <person name="Niu Y."/>
            <person name="Chen S."/>
            <person name="Feng W."/>
        </authorList>
    </citation>
    <scope>NUCLEOTIDE SEQUENCE [LARGE SCALE GENOMIC DNA]</scope>
    <source>
        <strain evidence="7">DH-2019</strain>
    </source>
</reference>
<dbReference type="SMART" id="SM00415">
    <property type="entry name" value="HSF"/>
    <property type="match status" value="1"/>
</dbReference>
<name>A0ABR0UI66_REHGL</name>
<comment type="caution">
    <text evidence="7">The sequence shown here is derived from an EMBL/GenBank/DDBJ whole genome shotgun (WGS) entry which is preliminary data.</text>
</comment>
<evidence type="ECO:0000313" key="7">
    <source>
        <dbReference type="EMBL" id="KAK6121691.1"/>
    </source>
</evidence>
<sequence>MPQLPLVCQSPKIFANCPNFFPTAGASLFREVRVCVIFGFGFGRQTVYMALLLVDRNGGESTAGDTSRLLPTPFLTKTYQLVDDRDIDDVISWNVDGSTFIVWNTAEFARDLLPSFSNTAISRVLFANSILTDLGRLCRIDGSSRMNASEEARKTLVRHSATQNRDADRSADSSCAATDGVYVRFRRRAGNFILHFSVRHLQVQRLHGGADWGEQAAEERKRAAQQRVEPHEEFMQQHFRIGGGGNEREIIRCADMCETGRENEGTPAEDGVDLQLQLPVGEIKCEP</sequence>
<keyword evidence="4" id="KW-0539">Nucleus</keyword>
<dbReference type="PANTHER" id="PTHR10015:SF169">
    <property type="entry name" value="HEAT STRESS TRANSCRIPTION FACTOR B-2B"/>
    <property type="match status" value="1"/>
</dbReference>
<dbReference type="InterPro" id="IPR036390">
    <property type="entry name" value="WH_DNA-bd_sf"/>
</dbReference>
<proteinExistence type="inferred from homology"/>
<evidence type="ECO:0000256" key="1">
    <source>
        <dbReference type="ARBA" id="ARBA00004123"/>
    </source>
</evidence>
<dbReference type="InterPro" id="IPR000232">
    <property type="entry name" value="HSF_DNA-bd"/>
</dbReference>